<evidence type="ECO:0000313" key="1">
    <source>
        <dbReference type="EMBL" id="KAJ5389257.1"/>
    </source>
</evidence>
<sequence length="276" mass="31788">MDTDLYDLGHFLYIATGQGRPEIVVISDEELSDLRIQFHHLDIETGDVSPSPIPCFLPKTDLPEVLDEDDFYPDIFSGAEEAIVSLKVCGWSRNISGVDIFPHCLELDLQNFSFEKNYDLVSQFRGRDEINIYGWIEDHENYERAWNAGDDSYIWERFEALRMRSYLMQTMIITLDCYGHSGVLAGYSDGQLHVQFSRMVDFNEYAVEPPEGTPYIDVVDRSKLYDMLNILAKWSWPIPVATTKEYAAVILDLPTDDHPDTDFANDDWLLVQDMSD</sequence>
<protein>
    <submittedName>
        <fullName evidence="1">Uncharacterized protein</fullName>
    </submittedName>
</protein>
<keyword evidence="2" id="KW-1185">Reference proteome</keyword>
<accession>A0A9X0B5Z6</accession>
<dbReference type="EMBL" id="JAPZBS010000001">
    <property type="protein sequence ID" value="KAJ5389257.1"/>
    <property type="molecule type" value="Genomic_DNA"/>
</dbReference>
<dbReference type="RefSeq" id="XP_056559985.1">
    <property type="nucleotide sequence ID" value="XM_056693256.1"/>
</dbReference>
<evidence type="ECO:0000313" key="2">
    <source>
        <dbReference type="Proteomes" id="UP001147782"/>
    </source>
</evidence>
<gene>
    <name evidence="1" type="ORF">N7496_000325</name>
</gene>
<dbReference type="OrthoDB" id="4341274at2759"/>
<dbReference type="AlphaFoldDB" id="A0A9X0B5Z6"/>
<dbReference type="Proteomes" id="UP001147782">
    <property type="component" value="Unassembled WGS sequence"/>
</dbReference>
<proteinExistence type="predicted"/>
<comment type="caution">
    <text evidence="1">The sequence shown here is derived from an EMBL/GenBank/DDBJ whole genome shotgun (WGS) entry which is preliminary data.</text>
</comment>
<reference evidence="1" key="1">
    <citation type="submission" date="2022-11" db="EMBL/GenBank/DDBJ databases">
        <authorList>
            <person name="Petersen C."/>
        </authorList>
    </citation>
    <scope>NUCLEOTIDE SEQUENCE</scope>
    <source>
        <strain evidence="1">IBT 29864</strain>
    </source>
</reference>
<name>A0A9X0B5Z6_9EURO</name>
<dbReference type="GeneID" id="81432433"/>
<reference evidence="1" key="2">
    <citation type="journal article" date="2023" name="IMA Fungus">
        <title>Comparative genomic study of the Penicillium genus elucidates a diverse pangenome and 15 lateral gene transfer events.</title>
        <authorList>
            <person name="Petersen C."/>
            <person name="Sorensen T."/>
            <person name="Nielsen M.R."/>
            <person name="Sondergaard T.E."/>
            <person name="Sorensen J.L."/>
            <person name="Fitzpatrick D.A."/>
            <person name="Frisvad J.C."/>
            <person name="Nielsen K.L."/>
        </authorList>
    </citation>
    <scope>NUCLEOTIDE SEQUENCE</scope>
    <source>
        <strain evidence="1">IBT 29864</strain>
    </source>
</reference>
<organism evidence="1 2">
    <name type="scientific">Penicillium cataractarum</name>
    <dbReference type="NCBI Taxonomy" id="2100454"/>
    <lineage>
        <taxon>Eukaryota</taxon>
        <taxon>Fungi</taxon>
        <taxon>Dikarya</taxon>
        <taxon>Ascomycota</taxon>
        <taxon>Pezizomycotina</taxon>
        <taxon>Eurotiomycetes</taxon>
        <taxon>Eurotiomycetidae</taxon>
        <taxon>Eurotiales</taxon>
        <taxon>Aspergillaceae</taxon>
        <taxon>Penicillium</taxon>
    </lineage>
</organism>